<dbReference type="SUPFAM" id="SSF46894">
    <property type="entry name" value="C-terminal effector domain of the bipartite response regulators"/>
    <property type="match status" value="1"/>
</dbReference>
<dbReference type="Gene3D" id="3.40.50.2300">
    <property type="match status" value="1"/>
</dbReference>
<dbReference type="PROSITE" id="PS50043">
    <property type="entry name" value="HTH_LUXR_2"/>
    <property type="match status" value="1"/>
</dbReference>
<dbReference type="KEGG" id="snw:BBN63_32870"/>
<dbReference type="SMART" id="SM00421">
    <property type="entry name" value="HTH_LUXR"/>
    <property type="match status" value="1"/>
</dbReference>
<keyword evidence="6" id="KW-1185">Reference proteome</keyword>
<evidence type="ECO:0000313" key="6">
    <source>
        <dbReference type="Proteomes" id="UP000189677"/>
    </source>
</evidence>
<dbReference type="AlphaFoldDB" id="A0A1U9R5N3"/>
<dbReference type="Pfam" id="PF00196">
    <property type="entry name" value="GerE"/>
    <property type="match status" value="1"/>
</dbReference>
<dbReference type="InterPro" id="IPR000792">
    <property type="entry name" value="Tscrpt_reg_LuxR_C"/>
</dbReference>
<dbReference type="GO" id="GO:0003677">
    <property type="term" value="F:DNA binding"/>
    <property type="evidence" value="ECO:0007669"/>
    <property type="project" value="UniProtKB-KW"/>
</dbReference>
<feature type="domain" description="HTH luxR-type" evidence="4">
    <location>
        <begin position="137"/>
        <end position="202"/>
    </location>
</feature>
<evidence type="ECO:0000256" key="2">
    <source>
        <dbReference type="ARBA" id="ARBA00023125"/>
    </source>
</evidence>
<dbReference type="Proteomes" id="UP000189677">
    <property type="component" value="Chromosome"/>
</dbReference>
<proteinExistence type="predicted"/>
<dbReference type="PANTHER" id="PTHR44688">
    <property type="entry name" value="DNA-BINDING TRANSCRIPTIONAL ACTIVATOR DEVR_DOSR"/>
    <property type="match status" value="1"/>
</dbReference>
<dbReference type="CDD" id="cd06170">
    <property type="entry name" value="LuxR_C_like"/>
    <property type="match status" value="1"/>
</dbReference>
<accession>A0A1U9R5N3</accession>
<dbReference type="InterPro" id="IPR016032">
    <property type="entry name" value="Sig_transdc_resp-reg_C-effctor"/>
</dbReference>
<organism evidence="5 6">
    <name type="scientific">Streptomyces niveus</name>
    <name type="common">Streptomyces spheroides</name>
    <dbReference type="NCBI Taxonomy" id="193462"/>
    <lineage>
        <taxon>Bacteria</taxon>
        <taxon>Bacillati</taxon>
        <taxon>Actinomycetota</taxon>
        <taxon>Actinomycetes</taxon>
        <taxon>Kitasatosporales</taxon>
        <taxon>Streptomycetaceae</taxon>
        <taxon>Streptomyces</taxon>
    </lineage>
</organism>
<gene>
    <name evidence="5" type="ORF">BBN63_32870</name>
</gene>
<keyword evidence="1" id="KW-0805">Transcription regulation</keyword>
<sequence length="204" mass="22283">MSVAIEARDPISVAGVVSQLRHRPEIIITERNAETAPQVVVVVADIADEEALITLRHIQRTTSCRTLLVTSGIDEQKLLSAVECGIGGVIRRADATPERLVKVIARVAQGDGHLPPDLLGRLLDEVGRLQNQVLIPRGLHFTGLTERETDVLRLVAEGCDTAEISAKLGYSERTIKNDVQTVMARLHLRNRAHAVAHAMRHGLI</sequence>
<dbReference type="GO" id="GO:0006355">
    <property type="term" value="P:regulation of DNA-templated transcription"/>
    <property type="evidence" value="ECO:0007669"/>
    <property type="project" value="InterPro"/>
</dbReference>
<evidence type="ECO:0000256" key="3">
    <source>
        <dbReference type="ARBA" id="ARBA00023163"/>
    </source>
</evidence>
<evidence type="ECO:0000313" key="5">
    <source>
        <dbReference type="EMBL" id="AQU71411.1"/>
    </source>
</evidence>
<dbReference type="PANTHER" id="PTHR44688:SF16">
    <property type="entry name" value="DNA-BINDING TRANSCRIPTIONAL ACTIVATOR DEVR_DOSR"/>
    <property type="match status" value="1"/>
</dbReference>
<protein>
    <submittedName>
        <fullName evidence="5">Helix-turn-helix transcriptional regulator</fullName>
    </submittedName>
</protein>
<dbReference type="PRINTS" id="PR00038">
    <property type="entry name" value="HTHLUXR"/>
</dbReference>
<reference evidence="5 6" key="1">
    <citation type="submission" date="2016-11" db="EMBL/GenBank/DDBJ databases">
        <title>Complete genome sequence of Streptomyces niveus SCSIO 3406.</title>
        <authorList>
            <person name="Zhu Q."/>
            <person name="Cheng W."/>
            <person name="Song Y."/>
            <person name="Li Q."/>
            <person name="Ju J."/>
        </authorList>
    </citation>
    <scope>NUCLEOTIDE SEQUENCE [LARGE SCALE GENOMIC DNA]</scope>
    <source>
        <strain evidence="5 6">SCSIO 3406</strain>
    </source>
</reference>
<evidence type="ECO:0000256" key="1">
    <source>
        <dbReference type="ARBA" id="ARBA00023015"/>
    </source>
</evidence>
<keyword evidence="3" id="KW-0804">Transcription</keyword>
<evidence type="ECO:0000259" key="4">
    <source>
        <dbReference type="PROSITE" id="PS50043"/>
    </source>
</evidence>
<keyword evidence="2" id="KW-0238">DNA-binding</keyword>
<name>A0A1U9R5N3_STRNV</name>
<dbReference type="EMBL" id="CP018047">
    <property type="protein sequence ID" value="AQU71411.1"/>
    <property type="molecule type" value="Genomic_DNA"/>
</dbReference>